<dbReference type="Gene3D" id="3.20.20.190">
    <property type="entry name" value="Phosphatidylinositol (PI) phosphodiesterase"/>
    <property type="match status" value="1"/>
</dbReference>
<dbReference type="GO" id="GO:0008081">
    <property type="term" value="F:phosphoric diester hydrolase activity"/>
    <property type="evidence" value="ECO:0007669"/>
    <property type="project" value="InterPro"/>
</dbReference>
<proteinExistence type="predicted"/>
<dbReference type="RefSeq" id="WP_189562884.1">
    <property type="nucleotide sequence ID" value="NZ_BMXF01000001.1"/>
</dbReference>
<dbReference type="InterPro" id="IPR017946">
    <property type="entry name" value="PLC-like_Pdiesterase_TIM-brl"/>
</dbReference>
<feature type="chain" id="PRO_5035324583" description="Altered inheritance of mitochondria protein 6" evidence="2">
    <location>
        <begin position="29"/>
        <end position="263"/>
    </location>
</feature>
<keyword evidence="2" id="KW-0732">Signal</keyword>
<evidence type="ECO:0000313" key="4">
    <source>
        <dbReference type="Proteomes" id="UP000598271"/>
    </source>
</evidence>
<accession>A0A8J3D081</accession>
<reference evidence="3 4" key="1">
    <citation type="journal article" date="2014" name="Int. J. Syst. Evol. Microbiol.">
        <title>Complete genome sequence of Corynebacterium casei LMG S-19264T (=DSM 44701T), isolated from a smear-ripened cheese.</title>
        <authorList>
            <consortium name="US DOE Joint Genome Institute (JGI-PGF)"/>
            <person name="Walter F."/>
            <person name="Albersmeier A."/>
            <person name="Kalinowski J."/>
            <person name="Ruckert C."/>
        </authorList>
    </citation>
    <scope>NUCLEOTIDE SEQUENCE [LARGE SCALE GENOMIC DNA]</scope>
    <source>
        <strain evidence="3 4">KCTC 12866</strain>
    </source>
</reference>
<dbReference type="PANTHER" id="PTHR31571">
    <property type="entry name" value="ALTERED INHERITANCE OF MITOCHONDRIA PROTEIN 6"/>
    <property type="match status" value="1"/>
</dbReference>
<dbReference type="AlphaFoldDB" id="A0A8J3D081"/>
<dbReference type="Proteomes" id="UP000598271">
    <property type="component" value="Unassembled WGS sequence"/>
</dbReference>
<organism evidence="3 4">
    <name type="scientific">Persicitalea jodogahamensis</name>
    <dbReference type="NCBI Taxonomy" id="402147"/>
    <lineage>
        <taxon>Bacteria</taxon>
        <taxon>Pseudomonadati</taxon>
        <taxon>Bacteroidota</taxon>
        <taxon>Cytophagia</taxon>
        <taxon>Cytophagales</taxon>
        <taxon>Spirosomataceae</taxon>
        <taxon>Persicitalea</taxon>
    </lineage>
</organism>
<name>A0A8J3D081_9BACT</name>
<sequence>MTYFPKPVFLRCTLLSFAWILICLGSVAAQPVSYTTANAHSHNDYEQKRPFYAAYELGFGSIEADVFLQDGVLYVAHNIEDIKPERTLKVLYLEPLLQKISENKGFPYPQRKELQLLIDIKNTGPATLAALQKLLSPYRKELRHVRIVVSGEMPPPEEMFAQDKLFTFDGRKELVYPKNAASYVVLVSSSMLGFGKYWDGLQPLNQEMRSRIEIFVQLQHAQKKLVRLWATPNTDLGYRTLKELGVDYIGTDDLAGLAAFLGQ</sequence>
<protein>
    <recommendedName>
        <fullName evidence="1">Altered inheritance of mitochondria protein 6</fullName>
    </recommendedName>
</protein>
<dbReference type="SUPFAM" id="SSF51695">
    <property type="entry name" value="PLC-like phosphodiesterases"/>
    <property type="match status" value="1"/>
</dbReference>
<feature type="signal peptide" evidence="2">
    <location>
        <begin position="1"/>
        <end position="28"/>
    </location>
</feature>
<evidence type="ECO:0000256" key="1">
    <source>
        <dbReference type="ARBA" id="ARBA00014286"/>
    </source>
</evidence>
<evidence type="ECO:0000313" key="3">
    <source>
        <dbReference type="EMBL" id="GHB55758.1"/>
    </source>
</evidence>
<comment type="caution">
    <text evidence="3">The sequence shown here is derived from an EMBL/GenBank/DDBJ whole genome shotgun (WGS) entry which is preliminary data.</text>
</comment>
<evidence type="ECO:0000256" key="2">
    <source>
        <dbReference type="SAM" id="SignalP"/>
    </source>
</evidence>
<gene>
    <name evidence="3" type="ORF">GCM10007390_06240</name>
</gene>
<keyword evidence="4" id="KW-1185">Reference proteome</keyword>
<dbReference type="EMBL" id="BMXF01000001">
    <property type="protein sequence ID" value="GHB55758.1"/>
    <property type="molecule type" value="Genomic_DNA"/>
</dbReference>
<dbReference type="InterPro" id="IPR051236">
    <property type="entry name" value="HAT_RTT109-like"/>
</dbReference>
<dbReference type="PANTHER" id="PTHR31571:SF1">
    <property type="entry name" value="ALTERED INHERITANCE OF MITOCHONDRIA PROTEIN 6"/>
    <property type="match status" value="1"/>
</dbReference>
<dbReference type="GO" id="GO:0006629">
    <property type="term" value="P:lipid metabolic process"/>
    <property type="evidence" value="ECO:0007669"/>
    <property type="project" value="InterPro"/>
</dbReference>